<dbReference type="Pfam" id="PF19280">
    <property type="entry name" value="CERK_C"/>
    <property type="match status" value="1"/>
</dbReference>
<comment type="caution">
    <text evidence="3">The sequence shown here is derived from an EMBL/GenBank/DDBJ whole genome shotgun (WGS) entry which is preliminary data.</text>
</comment>
<dbReference type="InterPro" id="IPR050187">
    <property type="entry name" value="Lipid_Phosphate_FormReg"/>
</dbReference>
<organism evidence="3 4">
    <name type="scientific">Ramazzottius varieornatus</name>
    <name type="common">Water bear</name>
    <name type="synonym">Tardigrade</name>
    <dbReference type="NCBI Taxonomy" id="947166"/>
    <lineage>
        <taxon>Eukaryota</taxon>
        <taxon>Metazoa</taxon>
        <taxon>Ecdysozoa</taxon>
        <taxon>Tardigrada</taxon>
        <taxon>Eutardigrada</taxon>
        <taxon>Parachela</taxon>
        <taxon>Hypsibioidea</taxon>
        <taxon>Ramazzottiidae</taxon>
        <taxon>Ramazzottius</taxon>
    </lineage>
</organism>
<dbReference type="Pfam" id="PF00781">
    <property type="entry name" value="DAGK_cat"/>
    <property type="match status" value="1"/>
</dbReference>
<dbReference type="GO" id="GO:0016020">
    <property type="term" value="C:membrane"/>
    <property type="evidence" value="ECO:0007669"/>
    <property type="project" value="GOC"/>
</dbReference>
<dbReference type="PROSITE" id="PS50146">
    <property type="entry name" value="DAGK"/>
    <property type="match status" value="1"/>
</dbReference>
<dbReference type="OrthoDB" id="530923at2759"/>
<dbReference type="InterPro" id="IPR045363">
    <property type="entry name" value="CERK_C"/>
</dbReference>
<protein>
    <recommendedName>
        <fullName evidence="2">DAGKc domain-containing protein</fullName>
    </recommendedName>
</protein>
<evidence type="ECO:0000313" key="3">
    <source>
        <dbReference type="EMBL" id="GAV07662.1"/>
    </source>
</evidence>
<dbReference type="STRING" id="947166.A0A1D1W290"/>
<dbReference type="AlphaFoldDB" id="A0A1D1W290"/>
<dbReference type="GO" id="GO:0001729">
    <property type="term" value="F:ceramide kinase activity"/>
    <property type="evidence" value="ECO:0007669"/>
    <property type="project" value="TreeGrafter"/>
</dbReference>
<dbReference type="Proteomes" id="UP000186922">
    <property type="component" value="Unassembled WGS sequence"/>
</dbReference>
<sequence>MDQVPDYEHVNTCLCDGIRYGVVLAEDRLQLRVGPDSPGQLCPEGLNKEYLFADILSVKIIVSEVEEPSSASSVLSRLDFFPFRNASPSPRQNTTNQSKIVLCIARRREPCKWRPHSLILTTENLAFGQQLCDSLKETIAGSSNRPKRLMFFVNPVSGGGCALKIFEKRVIPILRMVDTRFSYIVTTHAGHAKQWLLQEPWKAEGYDGLIAVGGDGIFNECLEGFIRSEQDEDVTVTSDLTPSATATLGIIPAGSTDSIGYCIGLGDACSALIHVLLGRSMKLDVGAVFQEASGCLLRFFCAFLGYGFFSDTLKTSEKRWLRRYFGKTRYTLAGAQTFFRNKSYDGHVTYKTGDANPCNSSSDLDPEYPDVGVFCAKDCTVCSVTDITSPEVPQSPNSPSSPDVFESTESPMLSSIEADTVELVGTSDTEVTTSSEDWNNISDKFSNVIAVSLCCGSAKSPRGLAPASHCGDGRLDVLLVRAIGRVKLLNYLVSISRGIGPKRVLGKNLRAYRVSELIFRTTKKPKENEGGGREASMAVASTVWNCDGEIITEADIHVKVYRQLITIFGSGREF</sequence>
<dbReference type="PANTHER" id="PTHR12358:SF111">
    <property type="entry name" value="CERAMIDE KINASE, ISOFORM A"/>
    <property type="match status" value="1"/>
</dbReference>
<dbReference type="InterPro" id="IPR017438">
    <property type="entry name" value="ATP-NAD_kinase_N"/>
</dbReference>
<gene>
    <name evidence="3" type="primary">RvY_17477-1</name>
    <name evidence="3" type="synonym">RvY_17477.1</name>
    <name evidence="3" type="ORF">RvY_17477</name>
</gene>
<dbReference type="GO" id="GO:0006672">
    <property type="term" value="P:ceramide metabolic process"/>
    <property type="evidence" value="ECO:0007669"/>
    <property type="project" value="TreeGrafter"/>
</dbReference>
<dbReference type="InterPro" id="IPR016064">
    <property type="entry name" value="NAD/diacylglycerol_kinase_sf"/>
</dbReference>
<name>A0A1D1W290_RAMVA</name>
<keyword evidence="4" id="KW-1185">Reference proteome</keyword>
<dbReference type="SMART" id="SM00046">
    <property type="entry name" value="DAGKc"/>
    <property type="match status" value="1"/>
</dbReference>
<evidence type="ECO:0000313" key="4">
    <source>
        <dbReference type="Proteomes" id="UP000186922"/>
    </source>
</evidence>
<dbReference type="PANTHER" id="PTHR12358">
    <property type="entry name" value="SPHINGOSINE KINASE"/>
    <property type="match status" value="1"/>
</dbReference>
<dbReference type="InterPro" id="IPR001206">
    <property type="entry name" value="Diacylglycerol_kinase_cat_dom"/>
</dbReference>
<proteinExistence type="predicted"/>
<dbReference type="Gene3D" id="3.40.50.10330">
    <property type="entry name" value="Probable inorganic polyphosphate/atp-NAD kinase, domain 1"/>
    <property type="match status" value="1"/>
</dbReference>
<feature type="region of interest" description="Disordered" evidence="1">
    <location>
        <begin position="389"/>
        <end position="408"/>
    </location>
</feature>
<dbReference type="EMBL" id="BDGG01000015">
    <property type="protein sequence ID" value="GAV07662.1"/>
    <property type="molecule type" value="Genomic_DNA"/>
</dbReference>
<accession>A0A1D1W290</accession>
<reference evidence="3 4" key="1">
    <citation type="journal article" date="2016" name="Nat. Commun.">
        <title>Extremotolerant tardigrade genome and improved radiotolerance of human cultured cells by tardigrade-unique protein.</title>
        <authorList>
            <person name="Hashimoto T."/>
            <person name="Horikawa D.D."/>
            <person name="Saito Y."/>
            <person name="Kuwahara H."/>
            <person name="Kozuka-Hata H."/>
            <person name="Shin-I T."/>
            <person name="Minakuchi Y."/>
            <person name="Ohishi K."/>
            <person name="Motoyama A."/>
            <person name="Aizu T."/>
            <person name="Enomoto A."/>
            <person name="Kondo K."/>
            <person name="Tanaka S."/>
            <person name="Hara Y."/>
            <person name="Koshikawa S."/>
            <person name="Sagara H."/>
            <person name="Miura T."/>
            <person name="Yokobori S."/>
            <person name="Miyagawa K."/>
            <person name="Suzuki Y."/>
            <person name="Kubo T."/>
            <person name="Oyama M."/>
            <person name="Kohara Y."/>
            <person name="Fujiyama A."/>
            <person name="Arakawa K."/>
            <person name="Katayama T."/>
            <person name="Toyoda A."/>
            <person name="Kunieda T."/>
        </authorList>
    </citation>
    <scope>NUCLEOTIDE SEQUENCE [LARGE SCALE GENOMIC DNA]</scope>
    <source>
        <strain evidence="3 4">YOKOZUNA-1</strain>
    </source>
</reference>
<evidence type="ECO:0000259" key="2">
    <source>
        <dbReference type="PROSITE" id="PS50146"/>
    </source>
</evidence>
<feature type="domain" description="DAGKc" evidence="2">
    <location>
        <begin position="144"/>
        <end position="292"/>
    </location>
</feature>
<dbReference type="SUPFAM" id="SSF111331">
    <property type="entry name" value="NAD kinase/diacylglycerol kinase-like"/>
    <property type="match status" value="1"/>
</dbReference>
<evidence type="ECO:0000256" key="1">
    <source>
        <dbReference type="SAM" id="MobiDB-lite"/>
    </source>
</evidence>
<dbReference type="Gene3D" id="2.60.200.40">
    <property type="match status" value="1"/>
</dbReference>